<dbReference type="Proteomes" id="UP001264959">
    <property type="component" value="Segment"/>
</dbReference>
<accession>A0A9E8C331</accession>
<organism evidence="1 2">
    <name type="scientific">Parapoynx stagnalis nucleopolyhedrovirus</name>
    <dbReference type="NCBI Taxonomy" id="2993413"/>
    <lineage>
        <taxon>Viruses</taxon>
        <taxon>Viruses incertae sedis</taxon>
        <taxon>Naldaviricetes</taxon>
        <taxon>Lefavirales</taxon>
        <taxon>Baculoviridae</taxon>
        <taxon>Alphabaculovirus</taxon>
        <taxon>Alphabaculovirus pastagnalis</taxon>
    </lineage>
</organism>
<name>A0A9E8C331_9ABAC</name>
<proteinExistence type="predicted"/>
<evidence type="ECO:0000313" key="1">
    <source>
        <dbReference type="EMBL" id="UZE89713.1"/>
    </source>
</evidence>
<evidence type="ECO:0000313" key="2">
    <source>
        <dbReference type="Proteomes" id="UP001264959"/>
    </source>
</evidence>
<dbReference type="EMBL" id="ON704650">
    <property type="protein sequence ID" value="UZE89713.1"/>
    <property type="molecule type" value="Genomic_DNA"/>
</dbReference>
<reference evidence="1" key="1">
    <citation type="journal article" date="2022" name="Viruses">
        <title>The Parapoynx stagnalis Nucleopolyhedrovirus (PastNPV), a Divergent Member of the Alphabaculovirus Group I Clade, Encodes a Homolog of Ran GTPase.</title>
        <authorList>
            <person name="Harrison R.L."/>
            <person name="Rowley D.L."/>
        </authorList>
    </citation>
    <scope>NUCLEOTIDE SEQUENCE</scope>
    <source>
        <strain evidence="1">BCIPV-473</strain>
    </source>
</reference>
<keyword evidence="2" id="KW-1185">Reference proteome</keyword>
<protein>
    <submittedName>
        <fullName evidence="1">Uncharacterized protein</fullName>
    </submittedName>
</protein>
<sequence>MTTIYNSIKKSKNLLLKNNTYEFDTKFGVIKFLGNRRPLALEVKKEQEYVYVVKCKVVEDSTVIKLHINTTVNDVVVFEPTENQLIILKRRGVHEIDFRPDHVDSEGKPIEVVIENIDKIFNENSNESNNFDTIFYISKFKAPKRLYFGETECDGGNMVDAGMEKVRQTVQESSTKYVKINEDRDIDYDEQIKIVLQFTY</sequence>